<evidence type="ECO:0000313" key="2">
    <source>
        <dbReference type="EMBL" id="RRT47323.1"/>
    </source>
</evidence>
<reference evidence="2 3" key="1">
    <citation type="journal article" date="2014" name="Agronomy (Basel)">
        <title>A Draft Genome Sequence for Ensete ventricosum, the Drought-Tolerant Tree Against Hunger.</title>
        <authorList>
            <person name="Harrison J."/>
            <person name="Moore K.A."/>
            <person name="Paszkiewicz K."/>
            <person name="Jones T."/>
            <person name="Grant M."/>
            <person name="Ambacheew D."/>
            <person name="Muzemil S."/>
            <person name="Studholme D.J."/>
        </authorList>
    </citation>
    <scope>NUCLEOTIDE SEQUENCE [LARGE SCALE GENOMIC DNA]</scope>
</reference>
<evidence type="ECO:0000256" key="1">
    <source>
        <dbReference type="SAM" id="MobiDB-lite"/>
    </source>
</evidence>
<organism evidence="2 3">
    <name type="scientific">Ensete ventricosum</name>
    <name type="common">Abyssinian banana</name>
    <name type="synonym">Musa ensete</name>
    <dbReference type="NCBI Taxonomy" id="4639"/>
    <lineage>
        <taxon>Eukaryota</taxon>
        <taxon>Viridiplantae</taxon>
        <taxon>Streptophyta</taxon>
        <taxon>Embryophyta</taxon>
        <taxon>Tracheophyta</taxon>
        <taxon>Spermatophyta</taxon>
        <taxon>Magnoliopsida</taxon>
        <taxon>Liliopsida</taxon>
        <taxon>Zingiberales</taxon>
        <taxon>Musaceae</taxon>
        <taxon>Ensete</taxon>
    </lineage>
</organism>
<feature type="non-terminal residue" evidence="2">
    <location>
        <position position="1"/>
    </location>
</feature>
<dbReference type="EMBL" id="AMZH03014624">
    <property type="protein sequence ID" value="RRT47323.1"/>
    <property type="molecule type" value="Genomic_DNA"/>
</dbReference>
<proteinExistence type="predicted"/>
<evidence type="ECO:0000313" key="3">
    <source>
        <dbReference type="Proteomes" id="UP000287651"/>
    </source>
</evidence>
<protein>
    <submittedName>
        <fullName evidence="2">Uncharacterized protein</fullName>
    </submittedName>
</protein>
<sequence length="287" mass="30985">RRSTHRFPSTTLATIGACKLETSRSSSTSCRDAMPIRVGCSRLKMVVVLLLCDRRFCRLRQDAGGGRPTAFPSTTLAAIGACKLETSRSSSTSCRDAMPIWVGRSRLKMVVVLLLCDRRFCRLRQDAGGARPTASLPPPSMPSEPASLKSAGTAAPAAGTPCPYGRRSTHRFPSTTLAAIGACKLETSRSSSTSCRDAMPIRVGRSRLKMVEVLLLHIRGCVFCMAVKSDQRVYLGYRSRYAPSNCGFPTITVDNTIACVRFSAEKTINGGETMANSAAYCREILTA</sequence>
<comment type="caution">
    <text evidence="2">The sequence shown here is derived from an EMBL/GenBank/DDBJ whole genome shotgun (WGS) entry which is preliminary data.</text>
</comment>
<gene>
    <name evidence="2" type="ORF">B296_00053808</name>
</gene>
<name>A0A426Y6F1_ENSVE</name>
<dbReference type="Proteomes" id="UP000287651">
    <property type="component" value="Unassembled WGS sequence"/>
</dbReference>
<feature type="region of interest" description="Disordered" evidence="1">
    <location>
        <begin position="129"/>
        <end position="154"/>
    </location>
</feature>
<accession>A0A426Y6F1</accession>
<dbReference type="AlphaFoldDB" id="A0A426Y6F1"/>